<dbReference type="Proteomes" id="UP000663848">
    <property type="component" value="Unassembled WGS sequence"/>
</dbReference>
<dbReference type="Pfam" id="PF25683">
    <property type="entry name" value="URGCP_GTPase"/>
    <property type="match status" value="1"/>
</dbReference>
<dbReference type="InterPro" id="IPR052986">
    <property type="entry name" value="VLIG_GTPase"/>
</dbReference>
<feature type="coiled-coil region" evidence="1">
    <location>
        <begin position="1307"/>
        <end position="1334"/>
    </location>
</feature>
<dbReference type="SUPFAM" id="SSF52540">
    <property type="entry name" value="P-loop containing nucleoside triphosphate hydrolases"/>
    <property type="match status" value="1"/>
</dbReference>
<evidence type="ECO:0000313" key="4">
    <source>
        <dbReference type="EMBL" id="CAF4727397.1"/>
    </source>
</evidence>
<evidence type="ECO:0000256" key="1">
    <source>
        <dbReference type="SAM" id="Coils"/>
    </source>
</evidence>
<dbReference type="PANTHER" id="PTHR14819:SF25">
    <property type="entry name" value="CHROMOSOME UNDETERMINED SCAFFOLD_52, WHOLE GENOME SHOTGUN SEQUENCE"/>
    <property type="match status" value="1"/>
</dbReference>
<dbReference type="PROSITE" id="PS51717">
    <property type="entry name" value="G_VLIG"/>
    <property type="match status" value="1"/>
</dbReference>
<dbReference type="EMBL" id="CAJOBR010003184">
    <property type="protein sequence ID" value="CAF4727397.1"/>
    <property type="molecule type" value="Genomic_DNA"/>
</dbReference>
<evidence type="ECO:0000313" key="3">
    <source>
        <dbReference type="EMBL" id="CAF3356904.1"/>
    </source>
</evidence>
<organism evidence="3 5">
    <name type="scientific">Rotaria socialis</name>
    <dbReference type="NCBI Taxonomy" id="392032"/>
    <lineage>
        <taxon>Eukaryota</taxon>
        <taxon>Metazoa</taxon>
        <taxon>Spiralia</taxon>
        <taxon>Gnathifera</taxon>
        <taxon>Rotifera</taxon>
        <taxon>Eurotatoria</taxon>
        <taxon>Bdelloidea</taxon>
        <taxon>Philodinida</taxon>
        <taxon>Philodinidae</taxon>
        <taxon>Rotaria</taxon>
    </lineage>
</organism>
<comment type="caution">
    <text evidence="3">The sequence shown here is derived from an EMBL/GenBank/DDBJ whole genome shotgun (WGS) entry which is preliminary data.</text>
</comment>
<dbReference type="PANTHER" id="PTHR14819">
    <property type="entry name" value="GTP-BINDING"/>
    <property type="match status" value="1"/>
</dbReference>
<dbReference type="InterPro" id="IPR027417">
    <property type="entry name" value="P-loop_NTPase"/>
</dbReference>
<keyword evidence="1" id="KW-0175">Coiled coil</keyword>
<dbReference type="GO" id="GO:0005525">
    <property type="term" value="F:GTP binding"/>
    <property type="evidence" value="ECO:0007669"/>
    <property type="project" value="InterPro"/>
</dbReference>
<dbReference type="Gene3D" id="3.40.50.300">
    <property type="entry name" value="P-loop containing nucleotide triphosphate hydrolases"/>
    <property type="match status" value="1"/>
</dbReference>
<feature type="domain" description="VLIG-type G" evidence="2">
    <location>
        <begin position="695"/>
        <end position="791"/>
    </location>
</feature>
<dbReference type="GO" id="GO:0003924">
    <property type="term" value="F:GTPase activity"/>
    <property type="evidence" value="ECO:0007669"/>
    <property type="project" value="InterPro"/>
</dbReference>
<dbReference type="Proteomes" id="UP000663872">
    <property type="component" value="Unassembled WGS sequence"/>
</dbReference>
<accession>A0A817WKL3</accession>
<reference evidence="3" key="1">
    <citation type="submission" date="2021-02" db="EMBL/GenBank/DDBJ databases">
        <authorList>
            <person name="Nowell W R."/>
        </authorList>
    </citation>
    <scope>NUCLEOTIDE SEQUENCE</scope>
</reference>
<sequence length="1718" mass="195269">MTVADANISDEGDINVVELLQKCHSYHVKKISDKQLDTKVRDILTVWSRCAIVYPPHSSVQPDSLDAVFNTITDQQLDTKSLIRSLLVDKTFKTYVVDSLKRYHGLHDIMTLLPKCLDVSMQTVNIPSKTTNDFNALIKIVRSVTSRVVLVAIAESMNDDSQRYLANFIKKNDLPIPLSYYTFNVKEQQIEYIINFNLIAEILCLTTDRMLLQIGSPSAIRQGKSSLLPYMCLDKRRESGNTTGNASLRAGCLDVLSGIIRSCDKVEQAYSLFDLHGTVCKGINDDLVRAIQHYAAVLILYITLDDLESDVLSSLFSDIHSQPIIVVVFDPDFDDRNSESRLLLVSRCKEGLKRFLPTITMSSIAVVLAPCASLWIQESENRDFDESRRAQLLRQSFLDAFSQLESGIAQRQSLFRSSFMIQSLFLAYRSNNGRANTKMLSFAAERKLKQLLEKYTDQTDNLLMATPVSYLQAKIRTTEKQLTMDTEEDMRSVADTQKQLKAQLRNITSVSAPTRFFIELLMQGTFVELLVVEKYLDTWRSKYERPLQLDMSNIKQRAIEFANAIKRCEAEQLAIEKQSPPDPNDEGKRLDLARCLHGAKQEFAKIHHEVEKLEKKLMNIDLTVGLFLDEIMAISNFNPTLFATENNQKIIDRLAVCFVDLMNRGIALHILRGRPLQCHSPLLTKSIQIAGKNARSAPCVVSVIGEQSSAKSSLLNTCFGTNFRVSSGRCTIGIYASVVHWGELSVVLLDTEGLLSVEEASALLDNQIVTMAMLSSHLTIINHKGEFSTILSSLIGMSLYAKVQIKSAMKPALLFILRDQSDTTDETKRKHFLPQLTNLKQTLQSDAKFLTTSIDDVMEINSNAVILLSNAIVKDIDARMGINQNYRNKSFPIEIQELRRTIFASLELSSKSNVYSDFDNMSLMLASNWSVIDRLGPDLLSCKSLIELTRMTEVQSIAVEILKLAAASLNDQFEKLVERRLKELEPIKMTMASMNTASMNFQMDIQTTVKSIQQQALKEFAQKTNKSYYSTDVKTQWERTIVSSLKGLIEQWNYIFDNRLQASSQAKIVKEVEDTLIARAEERFNQDKPPNVEQLRKTMKEEIEELRIISQKNQQALFEQPDIITEKIIRLYNSCLQLHKHECGREIYNILPSMPVTDFIQHSENLANVGRLLEDFLKKSGGKIGIRQRLLNFVRSSNELDSMWRSFENRIQWFNSSDVSKNCQILIGIANEVLPKLQGDLRQLIKVSQPIYNKTHVMEQAIDMMEGAMRMREVADHKKHLNRNIFVADLAVIALRLLVDESINVGQQYYNEKMVELENRIKSLKDSVDRQISSMEDSSKQGNELATTVTSALFREVRRIMNAKITCDIRQAVTASDHIIHENVQNQAYTSSFTMANAENILKYVTNINLYFLEVSLDSIRAIFNAVIHNQTAQLESLLNTLLGDINNEVNSNSCNNYAEVNKMIEERANKSFMDNTKGHTNVNFKFPAALPMGIPNSDRFKSAFRIILQTSSEIPGKVTSIIASLRGAAFDQCVRAIQQKLGCNQCCPGCGSKCEVTTDHEERIVPRMPRPDFDQPSDANSSLQIHRTKHHLAACFKGGHYYKTNQPLLSKCYQQWTSGRVQLSDTEIVSPKSLYYNHFHATWYDNLTHLAEKSSDRNAEHAESDQRRAWMLVRRFICQKYQLNDYSDSEYTQFPEHYPMVESLPPDFTISWNDTSL</sequence>
<proteinExistence type="predicted"/>
<evidence type="ECO:0000259" key="2">
    <source>
        <dbReference type="PROSITE" id="PS51717"/>
    </source>
</evidence>
<evidence type="ECO:0000313" key="5">
    <source>
        <dbReference type="Proteomes" id="UP000663872"/>
    </source>
</evidence>
<gene>
    <name evidence="3" type="ORF">GRG538_LOCUS6059</name>
    <name evidence="4" type="ORF">QYT958_LOCUS19354</name>
</gene>
<dbReference type="InterPro" id="IPR030383">
    <property type="entry name" value="G_VLIG_dom"/>
</dbReference>
<protein>
    <recommendedName>
        <fullName evidence="2">VLIG-type G domain-containing protein</fullName>
    </recommendedName>
</protein>
<name>A0A817WKL3_9BILA</name>
<dbReference type="EMBL" id="CAJNYT010000562">
    <property type="protein sequence ID" value="CAF3356904.1"/>
    <property type="molecule type" value="Genomic_DNA"/>
</dbReference>